<reference evidence="1 2" key="1">
    <citation type="journal article" date="2020" name="Cell">
        <title>Large-Scale Comparative Analyses of Tick Genomes Elucidate Their Genetic Diversity and Vector Capacities.</title>
        <authorList>
            <consortium name="Tick Genome and Microbiome Consortium (TIGMIC)"/>
            <person name="Jia N."/>
            <person name="Wang J."/>
            <person name="Shi W."/>
            <person name="Du L."/>
            <person name="Sun Y."/>
            <person name="Zhan W."/>
            <person name="Jiang J.F."/>
            <person name="Wang Q."/>
            <person name="Zhang B."/>
            <person name="Ji P."/>
            <person name="Bell-Sakyi L."/>
            <person name="Cui X.M."/>
            <person name="Yuan T.T."/>
            <person name="Jiang B.G."/>
            <person name="Yang W.F."/>
            <person name="Lam T.T."/>
            <person name="Chang Q.C."/>
            <person name="Ding S.J."/>
            <person name="Wang X.J."/>
            <person name="Zhu J.G."/>
            <person name="Ruan X.D."/>
            <person name="Zhao L."/>
            <person name="Wei J.T."/>
            <person name="Ye R.Z."/>
            <person name="Que T.C."/>
            <person name="Du C.H."/>
            <person name="Zhou Y.H."/>
            <person name="Cheng J.X."/>
            <person name="Dai P.F."/>
            <person name="Guo W.B."/>
            <person name="Han X.H."/>
            <person name="Huang E.J."/>
            <person name="Li L.F."/>
            <person name="Wei W."/>
            <person name="Gao Y.C."/>
            <person name="Liu J.Z."/>
            <person name="Shao H.Z."/>
            <person name="Wang X."/>
            <person name="Wang C.C."/>
            <person name="Yang T.C."/>
            <person name="Huo Q.B."/>
            <person name="Li W."/>
            <person name="Chen H.Y."/>
            <person name="Chen S.E."/>
            <person name="Zhou L.G."/>
            <person name="Ni X.B."/>
            <person name="Tian J.H."/>
            <person name="Sheng Y."/>
            <person name="Liu T."/>
            <person name="Pan Y.S."/>
            <person name="Xia L.Y."/>
            <person name="Li J."/>
            <person name="Zhao F."/>
            <person name="Cao W.C."/>
        </authorList>
    </citation>
    <scope>NUCLEOTIDE SEQUENCE [LARGE SCALE GENOMIC DNA]</scope>
    <source>
        <strain evidence="1">Iper-2018</strain>
    </source>
</reference>
<proteinExistence type="predicted"/>
<organism evidence="1 2">
    <name type="scientific">Ixodes persulcatus</name>
    <name type="common">Taiga tick</name>
    <dbReference type="NCBI Taxonomy" id="34615"/>
    <lineage>
        <taxon>Eukaryota</taxon>
        <taxon>Metazoa</taxon>
        <taxon>Ecdysozoa</taxon>
        <taxon>Arthropoda</taxon>
        <taxon>Chelicerata</taxon>
        <taxon>Arachnida</taxon>
        <taxon>Acari</taxon>
        <taxon>Parasitiformes</taxon>
        <taxon>Ixodida</taxon>
        <taxon>Ixodoidea</taxon>
        <taxon>Ixodidae</taxon>
        <taxon>Ixodinae</taxon>
        <taxon>Ixodes</taxon>
    </lineage>
</organism>
<protein>
    <submittedName>
        <fullName evidence="1">Uncharacterized protein</fullName>
    </submittedName>
</protein>
<accession>A0AC60PQX9</accession>
<feature type="non-terminal residue" evidence="1">
    <location>
        <position position="66"/>
    </location>
</feature>
<sequence>TCDAGILQNSEHFALRVNNTGHSSPLARRKRTVPCCEGCFVIIIMIAQLKYSYEMEEREEVERGPR</sequence>
<evidence type="ECO:0000313" key="1">
    <source>
        <dbReference type="EMBL" id="KAG0423013.1"/>
    </source>
</evidence>
<name>A0AC60PQX9_IXOPE</name>
<feature type="non-terminal residue" evidence="1">
    <location>
        <position position="1"/>
    </location>
</feature>
<gene>
    <name evidence="1" type="ORF">HPB47_001189</name>
</gene>
<dbReference type="Proteomes" id="UP000805193">
    <property type="component" value="Unassembled WGS sequence"/>
</dbReference>
<dbReference type="EMBL" id="JABSTQ010010156">
    <property type="protein sequence ID" value="KAG0423013.1"/>
    <property type="molecule type" value="Genomic_DNA"/>
</dbReference>
<keyword evidence="2" id="KW-1185">Reference proteome</keyword>
<evidence type="ECO:0000313" key="2">
    <source>
        <dbReference type="Proteomes" id="UP000805193"/>
    </source>
</evidence>
<comment type="caution">
    <text evidence="1">The sequence shown here is derived from an EMBL/GenBank/DDBJ whole genome shotgun (WGS) entry which is preliminary data.</text>
</comment>